<feature type="region of interest" description="Disordered" evidence="1">
    <location>
        <begin position="159"/>
        <end position="178"/>
    </location>
</feature>
<organism evidence="3 4">
    <name type="scientific">Faecalicoccus acidiformans</name>
    <dbReference type="NCBI Taxonomy" id="915173"/>
    <lineage>
        <taxon>Bacteria</taxon>
        <taxon>Bacillati</taxon>
        <taxon>Bacillota</taxon>
        <taxon>Erysipelotrichia</taxon>
        <taxon>Erysipelotrichales</taxon>
        <taxon>Erysipelotrichaceae</taxon>
        <taxon>Faecalicoccus</taxon>
    </lineage>
</organism>
<keyword evidence="4" id="KW-1185">Reference proteome</keyword>
<dbReference type="EMBL" id="JACJLU010000002">
    <property type="protein sequence ID" value="MBM6830927.1"/>
    <property type="molecule type" value="Genomic_DNA"/>
</dbReference>
<dbReference type="Proteomes" id="UP000775500">
    <property type="component" value="Unassembled WGS sequence"/>
</dbReference>
<name>A0ABS2FMC2_9FIRM</name>
<feature type="compositionally biased region" description="Basic residues" evidence="1">
    <location>
        <begin position="228"/>
        <end position="241"/>
    </location>
</feature>
<feature type="region of interest" description="Disordered" evidence="1">
    <location>
        <begin position="215"/>
        <end position="268"/>
    </location>
</feature>
<evidence type="ECO:0000256" key="2">
    <source>
        <dbReference type="SAM" id="Phobius"/>
    </source>
</evidence>
<dbReference type="RefSeq" id="WP_204684791.1">
    <property type="nucleotide sequence ID" value="NZ_JACJLU010000002.1"/>
</dbReference>
<keyword evidence="2" id="KW-0472">Membrane</keyword>
<sequence length="303" mass="34207">MAEKLSRTKRYQELRNRLDEETTAAQEDKINQQTGFARLSRTQHKALSHASDHHAATSTFTYEDAPKQSPVMEDLLGEVKQYNIEKGNRYTDDTQINILHQLDSRSGITRRNTHILPVDEEESGTTMRMSKPAMDVDGVATYMPNQKLTRINPVMTKPEAVSVPEVEQERAEEDSITLSHDENKSVFLGNNDFLVDDTIDTDHLSLFDTKPSTQAEVKEADQEPVQSKRVKKSSKSKKSEKRKTVSQDMPSAKIRMSTRDIEDMEKEPKSRSGMIVNVILVVLVILLLASIAATLYFLTQIGA</sequence>
<reference evidence="3 4" key="1">
    <citation type="journal article" date="2021" name="Sci. Rep.">
        <title>The distribution of antibiotic resistance genes in chicken gut microbiota commensals.</title>
        <authorList>
            <person name="Juricova H."/>
            <person name="Matiasovicova J."/>
            <person name="Kubasova T."/>
            <person name="Cejkova D."/>
            <person name="Rychlik I."/>
        </authorList>
    </citation>
    <scope>NUCLEOTIDE SEQUENCE [LARGE SCALE GENOMIC DNA]</scope>
    <source>
        <strain evidence="3 4">An423</strain>
    </source>
</reference>
<proteinExistence type="predicted"/>
<feature type="compositionally biased region" description="Basic and acidic residues" evidence="1">
    <location>
        <begin position="257"/>
        <end position="268"/>
    </location>
</feature>
<protein>
    <submittedName>
        <fullName evidence="3">Uncharacterized protein</fullName>
    </submittedName>
</protein>
<accession>A0ABS2FMC2</accession>
<evidence type="ECO:0000256" key="1">
    <source>
        <dbReference type="SAM" id="MobiDB-lite"/>
    </source>
</evidence>
<keyword evidence="2" id="KW-0812">Transmembrane</keyword>
<gene>
    <name evidence="3" type="ORF">H5982_02240</name>
</gene>
<keyword evidence="2" id="KW-1133">Transmembrane helix</keyword>
<evidence type="ECO:0000313" key="4">
    <source>
        <dbReference type="Proteomes" id="UP000775500"/>
    </source>
</evidence>
<comment type="caution">
    <text evidence="3">The sequence shown here is derived from an EMBL/GenBank/DDBJ whole genome shotgun (WGS) entry which is preliminary data.</text>
</comment>
<feature type="transmembrane region" description="Helical" evidence="2">
    <location>
        <begin position="274"/>
        <end position="298"/>
    </location>
</feature>
<evidence type="ECO:0000313" key="3">
    <source>
        <dbReference type="EMBL" id="MBM6830927.1"/>
    </source>
</evidence>